<dbReference type="EMBL" id="CP066681">
    <property type="protein sequence ID" value="QQG37100.1"/>
    <property type="molecule type" value="Genomic_DNA"/>
</dbReference>
<organism evidence="2 3">
    <name type="scientific">Micavibrio aeruginosavorus</name>
    <dbReference type="NCBI Taxonomy" id="349221"/>
    <lineage>
        <taxon>Bacteria</taxon>
        <taxon>Pseudomonadati</taxon>
        <taxon>Bdellovibrionota</taxon>
        <taxon>Bdellovibrionia</taxon>
        <taxon>Bdellovibrionales</taxon>
        <taxon>Pseudobdellovibrionaceae</taxon>
        <taxon>Micavibrio</taxon>
    </lineage>
</organism>
<evidence type="ECO:0000313" key="2">
    <source>
        <dbReference type="EMBL" id="QQG37100.1"/>
    </source>
</evidence>
<evidence type="ECO:0000256" key="1">
    <source>
        <dbReference type="SAM" id="Phobius"/>
    </source>
</evidence>
<sequence length="176" mass="20142">MEDLSEQPVLRVRPEEGERFLPNDFYDVLAHRYFPVLSLTYIASIIGIALKVSRPEAGFIYYFFQDPYAYRMGYWVAAWVSIPAILWILIKSTFHLGDVADLWYKVTSGLMIFTLLVSLVLFPMGESGFAIRLFMVATIPILFVQYFFFVRGGLPPTMAWPLTVAGLTFLTYGLIL</sequence>
<reference evidence="2 3" key="1">
    <citation type="submission" date="2020-07" db="EMBL/GenBank/DDBJ databases">
        <title>Huge and variable diversity of episymbiotic CPR bacteria and DPANN archaea in groundwater ecosystems.</title>
        <authorList>
            <person name="He C.Y."/>
            <person name="Keren R."/>
            <person name="Whittaker M."/>
            <person name="Farag I.F."/>
            <person name="Doudna J."/>
            <person name="Cate J.H.D."/>
            <person name="Banfield J.F."/>
        </authorList>
    </citation>
    <scope>NUCLEOTIDE SEQUENCE [LARGE SCALE GENOMIC DNA]</scope>
    <source>
        <strain evidence="2">NC_groundwater_70_Ag_B-0.1um_54_66</strain>
    </source>
</reference>
<keyword evidence="1" id="KW-1133">Transmembrane helix</keyword>
<name>A0A7T5R3X9_9BACT</name>
<proteinExistence type="predicted"/>
<accession>A0A7T5R3X9</accession>
<protein>
    <submittedName>
        <fullName evidence="2">Uncharacterized protein</fullName>
    </submittedName>
</protein>
<gene>
    <name evidence="2" type="ORF">HYS17_04870</name>
</gene>
<evidence type="ECO:0000313" key="3">
    <source>
        <dbReference type="Proteomes" id="UP000595362"/>
    </source>
</evidence>
<feature type="transmembrane region" description="Helical" evidence="1">
    <location>
        <begin position="154"/>
        <end position="175"/>
    </location>
</feature>
<feature type="transmembrane region" description="Helical" evidence="1">
    <location>
        <begin position="102"/>
        <end position="122"/>
    </location>
</feature>
<feature type="transmembrane region" description="Helical" evidence="1">
    <location>
        <begin position="33"/>
        <end position="52"/>
    </location>
</feature>
<feature type="transmembrane region" description="Helical" evidence="1">
    <location>
        <begin position="129"/>
        <end position="148"/>
    </location>
</feature>
<dbReference type="AlphaFoldDB" id="A0A7T5R3X9"/>
<keyword evidence="1" id="KW-0472">Membrane</keyword>
<dbReference type="Proteomes" id="UP000595362">
    <property type="component" value="Chromosome"/>
</dbReference>
<feature type="transmembrane region" description="Helical" evidence="1">
    <location>
        <begin position="72"/>
        <end position="90"/>
    </location>
</feature>
<keyword evidence="1" id="KW-0812">Transmembrane</keyword>